<accession>A0A5B8G0Q5</accession>
<dbReference type="Pfam" id="PF04290">
    <property type="entry name" value="DctQ"/>
    <property type="match status" value="1"/>
</dbReference>
<keyword evidence="7 9" id="KW-0472">Membrane</keyword>
<sequence>MKALQIYDRFTLALAAAAGLSLALSTLAIVVDVTLRNTGFRPFQFTSAVVEYVMLFVTVAAAPWLARIGAHVAINALVDRLPGGLQSLLGRAVIVLCVVVLEVLAWRAGALTIQEWGFGSVDIRSIAIPGWLAYALLCAGFGLMGLEFLVKLLRGETRAGGDGAH</sequence>
<comment type="similarity">
    <text evidence="8 9">Belongs to the TRAP transporter small permease family.</text>
</comment>
<dbReference type="Proteomes" id="UP000305888">
    <property type="component" value="Chromosome"/>
</dbReference>
<dbReference type="RefSeq" id="WP_138574305.1">
    <property type="nucleotide sequence ID" value="NZ_CP040818.1"/>
</dbReference>
<evidence type="ECO:0000256" key="4">
    <source>
        <dbReference type="ARBA" id="ARBA00022519"/>
    </source>
</evidence>
<keyword evidence="4 9" id="KW-0997">Cell inner membrane</keyword>
<name>A0A5B8G0Q5_9RHOB</name>
<protein>
    <recommendedName>
        <fullName evidence="9">TRAP transporter small permease protein</fullName>
    </recommendedName>
</protein>
<keyword evidence="2 9" id="KW-0813">Transport</keyword>
<evidence type="ECO:0000256" key="8">
    <source>
        <dbReference type="ARBA" id="ARBA00038436"/>
    </source>
</evidence>
<feature type="transmembrane region" description="Helical" evidence="9">
    <location>
        <begin position="126"/>
        <end position="150"/>
    </location>
</feature>
<evidence type="ECO:0000256" key="9">
    <source>
        <dbReference type="RuleBase" id="RU369079"/>
    </source>
</evidence>
<evidence type="ECO:0000256" key="7">
    <source>
        <dbReference type="ARBA" id="ARBA00023136"/>
    </source>
</evidence>
<keyword evidence="3" id="KW-1003">Cell membrane</keyword>
<gene>
    <name evidence="11" type="ORF">FDP22_13165</name>
</gene>
<dbReference type="KEGG" id="ppru:FDP22_13165"/>
<feature type="transmembrane region" description="Helical" evidence="9">
    <location>
        <begin position="52"/>
        <end position="76"/>
    </location>
</feature>
<comment type="subcellular location">
    <subcellularLocation>
        <location evidence="1 9">Cell inner membrane</location>
        <topology evidence="1 9">Multi-pass membrane protein</topology>
    </subcellularLocation>
</comment>
<evidence type="ECO:0000256" key="5">
    <source>
        <dbReference type="ARBA" id="ARBA00022692"/>
    </source>
</evidence>
<dbReference type="InterPro" id="IPR007387">
    <property type="entry name" value="TRAP_DctQ"/>
</dbReference>
<dbReference type="PANTHER" id="PTHR35011:SF10">
    <property type="entry name" value="TRAP TRANSPORTER SMALL PERMEASE PROTEIN"/>
    <property type="match status" value="1"/>
</dbReference>
<dbReference type="AlphaFoldDB" id="A0A5B8G0Q5"/>
<comment type="subunit">
    <text evidence="9">The complex comprises the extracytoplasmic solute receptor protein and the two transmembrane proteins.</text>
</comment>
<feature type="transmembrane region" description="Helical" evidence="9">
    <location>
        <begin position="88"/>
        <end position="106"/>
    </location>
</feature>
<dbReference type="GO" id="GO:0005886">
    <property type="term" value="C:plasma membrane"/>
    <property type="evidence" value="ECO:0007669"/>
    <property type="project" value="UniProtKB-SubCell"/>
</dbReference>
<evidence type="ECO:0000313" key="12">
    <source>
        <dbReference type="Proteomes" id="UP000305888"/>
    </source>
</evidence>
<evidence type="ECO:0000256" key="2">
    <source>
        <dbReference type="ARBA" id="ARBA00022448"/>
    </source>
</evidence>
<keyword evidence="12" id="KW-1185">Reference proteome</keyword>
<comment type="caution">
    <text evidence="9">Lacks conserved residue(s) required for the propagation of feature annotation.</text>
</comment>
<evidence type="ECO:0000313" key="11">
    <source>
        <dbReference type="EMBL" id="QDL92652.1"/>
    </source>
</evidence>
<dbReference type="InterPro" id="IPR055348">
    <property type="entry name" value="DctQ"/>
</dbReference>
<proteinExistence type="inferred from homology"/>
<keyword evidence="6 9" id="KW-1133">Transmembrane helix</keyword>
<evidence type="ECO:0000256" key="3">
    <source>
        <dbReference type="ARBA" id="ARBA00022475"/>
    </source>
</evidence>
<evidence type="ECO:0000256" key="1">
    <source>
        <dbReference type="ARBA" id="ARBA00004429"/>
    </source>
</evidence>
<evidence type="ECO:0000256" key="6">
    <source>
        <dbReference type="ARBA" id="ARBA00022989"/>
    </source>
</evidence>
<organism evidence="11 12">
    <name type="scientific">Paroceanicella profunda</name>
    <dbReference type="NCBI Taxonomy" id="2579971"/>
    <lineage>
        <taxon>Bacteria</taxon>
        <taxon>Pseudomonadati</taxon>
        <taxon>Pseudomonadota</taxon>
        <taxon>Alphaproteobacteria</taxon>
        <taxon>Rhodobacterales</taxon>
        <taxon>Paracoccaceae</taxon>
        <taxon>Paroceanicella</taxon>
    </lineage>
</organism>
<comment type="function">
    <text evidence="9">Part of the tripartite ATP-independent periplasmic (TRAP) transport system.</text>
</comment>
<keyword evidence="5 9" id="KW-0812">Transmembrane</keyword>
<reference evidence="11 12" key="1">
    <citation type="submission" date="2019-06" db="EMBL/GenBank/DDBJ databases">
        <title>Genome sequence of Rhodobacteraceae bacterium D4M1.</title>
        <authorList>
            <person name="Cao J."/>
        </authorList>
    </citation>
    <scope>NUCLEOTIDE SEQUENCE [LARGE SCALE GENOMIC DNA]</scope>
    <source>
        <strain evidence="11 12">D4M1</strain>
    </source>
</reference>
<feature type="domain" description="Tripartite ATP-independent periplasmic transporters DctQ component" evidence="10">
    <location>
        <begin position="26"/>
        <end position="155"/>
    </location>
</feature>
<evidence type="ECO:0000259" key="10">
    <source>
        <dbReference type="Pfam" id="PF04290"/>
    </source>
</evidence>
<dbReference type="EMBL" id="CP040818">
    <property type="protein sequence ID" value="QDL92652.1"/>
    <property type="molecule type" value="Genomic_DNA"/>
</dbReference>
<dbReference type="GO" id="GO:0022857">
    <property type="term" value="F:transmembrane transporter activity"/>
    <property type="evidence" value="ECO:0007669"/>
    <property type="project" value="UniProtKB-UniRule"/>
</dbReference>
<dbReference type="OrthoDB" id="8030921at2"/>
<dbReference type="GO" id="GO:0015740">
    <property type="term" value="P:C4-dicarboxylate transport"/>
    <property type="evidence" value="ECO:0007669"/>
    <property type="project" value="TreeGrafter"/>
</dbReference>
<dbReference type="PANTHER" id="PTHR35011">
    <property type="entry name" value="2,3-DIKETO-L-GULONATE TRAP TRANSPORTER SMALL PERMEASE PROTEIN YIAM"/>
    <property type="match status" value="1"/>
</dbReference>